<keyword evidence="3 8" id="KW-0547">Nucleotide-binding</keyword>
<dbReference type="InterPro" id="IPR014729">
    <property type="entry name" value="Rossmann-like_a/b/a_fold"/>
</dbReference>
<dbReference type="Pfam" id="PF16714">
    <property type="entry name" value="TyrRSs_C"/>
    <property type="match status" value="1"/>
</dbReference>
<feature type="domain" description="Tyrosyl-tRNA synthetase C-terminal" evidence="10">
    <location>
        <begin position="481"/>
        <end position="598"/>
    </location>
</feature>
<feature type="region of interest" description="Disordered" evidence="9">
    <location>
        <begin position="440"/>
        <end position="480"/>
    </location>
</feature>
<evidence type="ECO:0000313" key="12">
    <source>
        <dbReference type="Proteomes" id="UP000191522"/>
    </source>
</evidence>
<keyword evidence="12" id="KW-1185">Reference proteome</keyword>
<dbReference type="PROSITE" id="PS00178">
    <property type="entry name" value="AA_TRNA_LIGASE_I"/>
    <property type="match status" value="1"/>
</dbReference>
<dbReference type="InterPro" id="IPR001412">
    <property type="entry name" value="aa-tRNA-synth_I_CS"/>
</dbReference>
<dbReference type="InterPro" id="IPR024088">
    <property type="entry name" value="Tyr-tRNA-ligase_bac-type"/>
</dbReference>
<dbReference type="EMBL" id="MDYL01000014">
    <property type="protein sequence ID" value="OQD73588.1"/>
    <property type="molecule type" value="Genomic_DNA"/>
</dbReference>
<dbReference type="PANTHER" id="PTHR11766">
    <property type="entry name" value="TYROSYL-TRNA SYNTHETASE"/>
    <property type="match status" value="1"/>
</dbReference>
<dbReference type="Gene3D" id="1.10.240.10">
    <property type="entry name" value="Tyrosyl-Transfer RNA Synthetase"/>
    <property type="match status" value="1"/>
</dbReference>
<dbReference type="Gene3D" id="3.10.290.10">
    <property type="entry name" value="RNA-binding S4 domain"/>
    <property type="match status" value="1"/>
</dbReference>
<evidence type="ECO:0000256" key="7">
    <source>
        <dbReference type="ARBA" id="ARBA00048248"/>
    </source>
</evidence>
<dbReference type="FunFam" id="3.40.50.620:FF:000227">
    <property type="entry name" value="Tyrosine--tRNA ligase"/>
    <property type="match status" value="1"/>
</dbReference>
<dbReference type="Pfam" id="PF00579">
    <property type="entry name" value="tRNA-synt_1b"/>
    <property type="match status" value="1"/>
</dbReference>
<dbReference type="InterPro" id="IPR002307">
    <property type="entry name" value="Tyr-tRNA-ligase"/>
</dbReference>
<evidence type="ECO:0000256" key="1">
    <source>
        <dbReference type="ARBA" id="ARBA00005594"/>
    </source>
</evidence>
<feature type="region of interest" description="Disordered" evidence="9">
    <location>
        <begin position="592"/>
        <end position="614"/>
    </location>
</feature>
<dbReference type="GO" id="GO:0005739">
    <property type="term" value="C:mitochondrion"/>
    <property type="evidence" value="ECO:0007669"/>
    <property type="project" value="TreeGrafter"/>
</dbReference>
<dbReference type="SUPFAM" id="SSF52374">
    <property type="entry name" value="Nucleotidylyl transferase"/>
    <property type="match status" value="1"/>
</dbReference>
<proteinExistence type="inferred from homology"/>
<evidence type="ECO:0000256" key="8">
    <source>
        <dbReference type="RuleBase" id="RU361234"/>
    </source>
</evidence>
<dbReference type="SUPFAM" id="SSF55174">
    <property type="entry name" value="Alpha-L RNA-binding motif"/>
    <property type="match status" value="1"/>
</dbReference>
<evidence type="ECO:0000256" key="6">
    <source>
        <dbReference type="ARBA" id="ARBA00023146"/>
    </source>
</evidence>
<dbReference type="OrthoDB" id="337870at2759"/>
<evidence type="ECO:0000256" key="2">
    <source>
        <dbReference type="ARBA" id="ARBA00022598"/>
    </source>
</evidence>
<gene>
    <name evidence="11" type="ORF">PENDEC_c014G00934</name>
</gene>
<dbReference type="FunFam" id="1.10.240.10:FF:000001">
    <property type="entry name" value="Tyrosine--tRNA ligase"/>
    <property type="match status" value="1"/>
</dbReference>
<dbReference type="PANTHER" id="PTHR11766:SF0">
    <property type="entry name" value="TYROSINE--TRNA LIGASE, MITOCHONDRIAL"/>
    <property type="match status" value="1"/>
</dbReference>
<dbReference type="CDD" id="cd00805">
    <property type="entry name" value="TyrRS_core"/>
    <property type="match status" value="1"/>
</dbReference>
<comment type="catalytic activity">
    <reaction evidence="7 8">
        <text>tRNA(Tyr) + L-tyrosine + ATP = L-tyrosyl-tRNA(Tyr) + AMP + diphosphate + H(+)</text>
        <dbReference type="Rhea" id="RHEA:10220"/>
        <dbReference type="Rhea" id="RHEA-COMP:9706"/>
        <dbReference type="Rhea" id="RHEA-COMP:9707"/>
        <dbReference type="ChEBI" id="CHEBI:15378"/>
        <dbReference type="ChEBI" id="CHEBI:30616"/>
        <dbReference type="ChEBI" id="CHEBI:33019"/>
        <dbReference type="ChEBI" id="CHEBI:58315"/>
        <dbReference type="ChEBI" id="CHEBI:78442"/>
        <dbReference type="ChEBI" id="CHEBI:78536"/>
        <dbReference type="ChEBI" id="CHEBI:456215"/>
        <dbReference type="EC" id="6.1.1.1"/>
    </reaction>
</comment>
<dbReference type="OMA" id="TKIHYQL"/>
<dbReference type="STRING" id="69771.A0A1V6P9D2"/>
<keyword evidence="5 8" id="KW-0648">Protein biosynthesis</keyword>
<evidence type="ECO:0000313" key="11">
    <source>
        <dbReference type="EMBL" id="OQD73588.1"/>
    </source>
</evidence>
<dbReference type="PRINTS" id="PR01040">
    <property type="entry name" value="TRNASYNTHTYR"/>
</dbReference>
<feature type="compositionally biased region" description="Low complexity" evidence="9">
    <location>
        <begin position="602"/>
        <end position="614"/>
    </location>
</feature>
<comment type="similarity">
    <text evidence="1 8">Belongs to the class-I aminoacyl-tRNA synthetase family.</text>
</comment>
<dbReference type="InterPro" id="IPR002305">
    <property type="entry name" value="aa-tRNA-synth_Ic"/>
</dbReference>
<evidence type="ECO:0000256" key="3">
    <source>
        <dbReference type="ARBA" id="ARBA00022741"/>
    </source>
</evidence>
<dbReference type="GO" id="GO:0004831">
    <property type="term" value="F:tyrosine-tRNA ligase activity"/>
    <property type="evidence" value="ECO:0007669"/>
    <property type="project" value="UniProtKB-EC"/>
</dbReference>
<feature type="compositionally biased region" description="Polar residues" evidence="9">
    <location>
        <begin position="459"/>
        <end position="480"/>
    </location>
</feature>
<evidence type="ECO:0000256" key="5">
    <source>
        <dbReference type="ARBA" id="ARBA00022917"/>
    </source>
</evidence>
<dbReference type="EC" id="6.1.1.1" evidence="8"/>
<dbReference type="GO" id="GO:0005829">
    <property type="term" value="C:cytosol"/>
    <property type="evidence" value="ECO:0007669"/>
    <property type="project" value="TreeGrafter"/>
</dbReference>
<dbReference type="GO" id="GO:0006437">
    <property type="term" value="P:tyrosyl-tRNA aminoacylation"/>
    <property type="evidence" value="ECO:0007669"/>
    <property type="project" value="InterPro"/>
</dbReference>
<keyword evidence="6 8" id="KW-0030">Aminoacyl-tRNA synthetase</keyword>
<sequence length="614" mass="68984">MRPHSAQLARVTCRNPRVPQRAPCGARGFAGVTQTTPLHCETRRPTLSSQQLDEALRQKRCITKAYIQRMEDGKKEWAKHAEEIKAGKRKSFAAHLEERGLIHDVVGDRELLHRVFTEKRTGIYVGIDPTAPSMHVGHMLPFMVLAWGYVWGLPVTFLLGGATSRVGDPTGRLKGREAVHSSVRKANMASMHMQLKKLGSSIEQYGRRHGYQRKPIWKRALTNNNTWWNSMPFIEVLRDLGAYMRLGPMLGRDTVKTRLNQGDGMSFAEFSYPLLQAWDWWTLFQKGTQVQVGGSDQYGNILFGMDAVKAISRNTAIEIKRDPLESELDRPIGFTTPLLTAPSGEKFGKSAGNAIWLDKDMTSTFELYQFFVRTPDDAVERYLKLFTFVPLPEIASVMEKQKEDPSKRVAQHLLAYEFVELVHGKEEADAVSLQHRQLFRSRSSTGEPSPMPRKPNAAANPQSSTAQFENPQSGNRYASQTNFANMPNARVTLPKSLVYNQPFNKILWSAGLVSSKGEGHRVITSNGAYVGSRPGDSGPMSDDLAFTPIRPWPSEKTQDYIMNDNLLMLKMGKWKFKMVEIVSDEDFRAQGLTAPGWEELNSSTDSTDSTEPSS</sequence>
<dbReference type="Proteomes" id="UP000191522">
    <property type="component" value="Unassembled WGS sequence"/>
</dbReference>
<accession>A0A1V6P9D2</accession>
<organism evidence="11 12">
    <name type="scientific">Penicillium decumbens</name>
    <dbReference type="NCBI Taxonomy" id="69771"/>
    <lineage>
        <taxon>Eukaryota</taxon>
        <taxon>Fungi</taxon>
        <taxon>Dikarya</taxon>
        <taxon>Ascomycota</taxon>
        <taxon>Pezizomycotina</taxon>
        <taxon>Eurotiomycetes</taxon>
        <taxon>Eurotiomycetidae</taxon>
        <taxon>Eurotiales</taxon>
        <taxon>Aspergillaceae</taxon>
        <taxon>Penicillium</taxon>
    </lineage>
</organism>
<comment type="caution">
    <text evidence="11">The sequence shown here is derived from an EMBL/GenBank/DDBJ whole genome shotgun (WGS) entry which is preliminary data.</text>
</comment>
<dbReference type="GO" id="GO:0005524">
    <property type="term" value="F:ATP binding"/>
    <property type="evidence" value="ECO:0007669"/>
    <property type="project" value="UniProtKB-KW"/>
</dbReference>
<dbReference type="InterPro" id="IPR036986">
    <property type="entry name" value="S4_RNA-bd_sf"/>
</dbReference>
<evidence type="ECO:0000259" key="10">
    <source>
        <dbReference type="Pfam" id="PF16714"/>
    </source>
</evidence>
<dbReference type="NCBIfam" id="TIGR00234">
    <property type="entry name" value="tyrS"/>
    <property type="match status" value="1"/>
</dbReference>
<keyword evidence="4 8" id="KW-0067">ATP-binding</keyword>
<dbReference type="InterPro" id="IPR032005">
    <property type="entry name" value="TyrRSs_C"/>
</dbReference>
<dbReference type="AlphaFoldDB" id="A0A1V6P9D2"/>
<name>A0A1V6P9D2_PENDC</name>
<dbReference type="GO" id="GO:0003723">
    <property type="term" value="F:RNA binding"/>
    <property type="evidence" value="ECO:0007669"/>
    <property type="project" value="InterPro"/>
</dbReference>
<keyword evidence="2 8" id="KW-0436">Ligase</keyword>
<evidence type="ECO:0000256" key="9">
    <source>
        <dbReference type="SAM" id="MobiDB-lite"/>
    </source>
</evidence>
<reference evidence="12" key="1">
    <citation type="journal article" date="2017" name="Nat. Microbiol.">
        <title>Global analysis of biosynthetic gene clusters reveals vast potential of secondary metabolite production in Penicillium species.</title>
        <authorList>
            <person name="Nielsen J.C."/>
            <person name="Grijseels S."/>
            <person name="Prigent S."/>
            <person name="Ji B."/>
            <person name="Dainat J."/>
            <person name="Nielsen K.F."/>
            <person name="Frisvad J.C."/>
            <person name="Workman M."/>
            <person name="Nielsen J."/>
        </authorList>
    </citation>
    <scope>NUCLEOTIDE SEQUENCE [LARGE SCALE GENOMIC DNA]</scope>
    <source>
        <strain evidence="12">IBT 11843</strain>
    </source>
</reference>
<dbReference type="Gene3D" id="3.40.50.620">
    <property type="entry name" value="HUPs"/>
    <property type="match status" value="1"/>
</dbReference>
<protein>
    <recommendedName>
        <fullName evidence="8">Tyrosine--tRNA ligase</fullName>
        <ecNumber evidence="8">6.1.1.1</ecNumber>
    </recommendedName>
    <alternativeName>
        <fullName evidence="8">Tyrosyl-tRNA synthetase</fullName>
    </alternativeName>
</protein>
<evidence type="ECO:0000256" key="4">
    <source>
        <dbReference type="ARBA" id="ARBA00022840"/>
    </source>
</evidence>